<feature type="compositionally biased region" description="Low complexity" evidence="2">
    <location>
        <begin position="717"/>
        <end position="730"/>
    </location>
</feature>
<sequence length="880" mass="100035">MVSPRFEMASSSPFGCVTRRDACTIQHASLQKSIIKDNLNIPISTPNHSTQKPTNNADTWVIRVAKNKLGNLSFSTKLHNICRDNKDDSSLSALMSPRHSKIVDRWAATARQQAQEMVTTLENNKMEAMNNFPSRSSSFKSIKEVSPPCCDTSFESEIANLGASSLVRIWEKRLNNQLNNCPKPNTLTSSGRTSSNTSSNESAVSIGEQCSVSEEGTIEPPNEESFLAWEESDNESCSSPKVQSTTSDTTESKRGRVANIIKRLTITDQMQSSTASHDHKDHELCNSVTGSLHRECDRASIPKQQELRTLAQVISSPIIRGRQAFNDLLMQFESDRHGELHNLAERGAVSRFTQRGRIQSLLRLRLLQRGVTAYDQPHQKLVDTEVNRQQGSAIMQLREIFNRGHEPRTSTVAEVSNPRKPSREIESSVTQSDNFPTSNWISKDTRCKIAYDTSIPHEKPTLNYVSQTSATNNAHPSSNVTFRGTFFEAQNDDHKETIGASSSMADSDANEMVHKVVTNDQQCDTTKISYDEIVIEEEATDPPQYASSSYDDIVEEEEASEQDDDETSYDWISDISRPRSYWEELRQERYREKLNLGSENDEIRKLLERRTVSTFLSSGFCERLDRLIMSHMGPQTKLMSSQCDEQDREGSMDQLRAFFQERLHFRGSDKEDGDREQEKEERRNEEEEEEEQEEKAEEQEESTISGSDHEGDYFNQSSSSIHAPSPSSWSYRDNDVGDDSDRLVSMPSPSPSQSQSQHHHSIEMEFIYEMRGQMDQLFHEMSELRNLIKSCMDMQMKMQLQQSKDQEVHTVKEEENKFPNRTPKKGNCCICREQKVNSLLYRCGHMCACLKCANELQWNSGKCPICQAPIIDVVRVYAES</sequence>
<evidence type="ECO:0000256" key="1">
    <source>
        <dbReference type="PROSITE-ProRule" id="PRU00175"/>
    </source>
</evidence>
<dbReference type="Proteomes" id="UP001367508">
    <property type="component" value="Unassembled WGS sequence"/>
</dbReference>
<evidence type="ECO:0000259" key="3">
    <source>
        <dbReference type="PROSITE" id="PS50089"/>
    </source>
</evidence>
<dbReference type="Gene3D" id="3.30.40.10">
    <property type="entry name" value="Zinc/RING finger domain, C3HC4 (zinc finger)"/>
    <property type="match status" value="1"/>
</dbReference>
<keyword evidence="1" id="KW-0479">Metal-binding</keyword>
<dbReference type="PROSITE" id="PS50089">
    <property type="entry name" value="ZF_RING_2"/>
    <property type="match status" value="1"/>
</dbReference>
<name>A0AAN9MT94_CANGL</name>
<feature type="region of interest" description="Disordered" evidence="2">
    <location>
        <begin position="536"/>
        <end position="568"/>
    </location>
</feature>
<proteinExistence type="predicted"/>
<dbReference type="Pfam" id="PF13920">
    <property type="entry name" value="zf-C3HC4_3"/>
    <property type="match status" value="1"/>
</dbReference>
<dbReference type="PANTHER" id="PTHR47820:SF3">
    <property type="entry name" value="OS07G0499800 PROTEIN"/>
    <property type="match status" value="1"/>
</dbReference>
<feature type="compositionally biased region" description="Polar residues" evidence="2">
    <location>
        <begin position="235"/>
        <end position="249"/>
    </location>
</feature>
<feature type="compositionally biased region" description="Acidic residues" evidence="2">
    <location>
        <begin position="552"/>
        <end position="568"/>
    </location>
</feature>
<protein>
    <recommendedName>
        <fullName evidence="3">RING-type domain-containing protein</fullName>
    </recommendedName>
</protein>
<dbReference type="EMBL" id="JAYMYQ010000001">
    <property type="protein sequence ID" value="KAK7359561.1"/>
    <property type="molecule type" value="Genomic_DNA"/>
</dbReference>
<reference evidence="4 5" key="1">
    <citation type="submission" date="2024-01" db="EMBL/GenBank/DDBJ databases">
        <title>The genomes of 5 underutilized Papilionoideae crops provide insights into root nodulation and disease resistanc.</title>
        <authorList>
            <person name="Jiang F."/>
        </authorList>
    </citation>
    <scope>NUCLEOTIDE SEQUENCE [LARGE SCALE GENOMIC DNA]</scope>
    <source>
        <strain evidence="4">LVBAO_FW01</strain>
        <tissue evidence="4">Leaves</tissue>
    </source>
</reference>
<dbReference type="CDD" id="cd16647">
    <property type="entry name" value="mRING-HC-C3HC5_NEU1"/>
    <property type="match status" value="1"/>
</dbReference>
<dbReference type="GO" id="GO:0008270">
    <property type="term" value="F:zinc ion binding"/>
    <property type="evidence" value="ECO:0007669"/>
    <property type="project" value="UniProtKB-KW"/>
</dbReference>
<dbReference type="InterPro" id="IPR013083">
    <property type="entry name" value="Znf_RING/FYVE/PHD"/>
</dbReference>
<feature type="compositionally biased region" description="Basic and acidic residues" evidence="2">
    <location>
        <begin position="732"/>
        <end position="742"/>
    </location>
</feature>
<keyword evidence="1" id="KW-0862">Zinc</keyword>
<organism evidence="4 5">
    <name type="scientific">Canavalia gladiata</name>
    <name type="common">Sword bean</name>
    <name type="synonym">Dolichos gladiatus</name>
    <dbReference type="NCBI Taxonomy" id="3824"/>
    <lineage>
        <taxon>Eukaryota</taxon>
        <taxon>Viridiplantae</taxon>
        <taxon>Streptophyta</taxon>
        <taxon>Embryophyta</taxon>
        <taxon>Tracheophyta</taxon>
        <taxon>Spermatophyta</taxon>
        <taxon>Magnoliopsida</taxon>
        <taxon>eudicotyledons</taxon>
        <taxon>Gunneridae</taxon>
        <taxon>Pentapetalae</taxon>
        <taxon>rosids</taxon>
        <taxon>fabids</taxon>
        <taxon>Fabales</taxon>
        <taxon>Fabaceae</taxon>
        <taxon>Papilionoideae</taxon>
        <taxon>50 kb inversion clade</taxon>
        <taxon>NPAAA clade</taxon>
        <taxon>indigoferoid/millettioid clade</taxon>
        <taxon>Phaseoleae</taxon>
        <taxon>Canavalia</taxon>
    </lineage>
</organism>
<dbReference type="SUPFAM" id="SSF57850">
    <property type="entry name" value="RING/U-box"/>
    <property type="match status" value="1"/>
</dbReference>
<feature type="compositionally biased region" description="Acidic residues" evidence="2">
    <location>
        <begin position="686"/>
        <end position="701"/>
    </location>
</feature>
<feature type="compositionally biased region" description="Low complexity" evidence="2">
    <location>
        <begin position="185"/>
        <end position="205"/>
    </location>
</feature>
<feature type="domain" description="RING-type" evidence="3">
    <location>
        <begin position="828"/>
        <end position="867"/>
    </location>
</feature>
<gene>
    <name evidence="4" type="ORF">VNO77_01522</name>
</gene>
<evidence type="ECO:0000313" key="5">
    <source>
        <dbReference type="Proteomes" id="UP001367508"/>
    </source>
</evidence>
<feature type="region of interest" description="Disordered" evidence="2">
    <location>
        <begin position="661"/>
        <end position="760"/>
    </location>
</feature>
<dbReference type="AlphaFoldDB" id="A0AAN9MT94"/>
<evidence type="ECO:0000256" key="2">
    <source>
        <dbReference type="SAM" id="MobiDB-lite"/>
    </source>
</evidence>
<keyword evidence="5" id="KW-1185">Reference proteome</keyword>
<keyword evidence="1" id="KW-0863">Zinc-finger</keyword>
<evidence type="ECO:0000313" key="4">
    <source>
        <dbReference type="EMBL" id="KAK7359561.1"/>
    </source>
</evidence>
<comment type="caution">
    <text evidence="4">The sequence shown here is derived from an EMBL/GenBank/DDBJ whole genome shotgun (WGS) entry which is preliminary data.</text>
</comment>
<feature type="region of interest" description="Disordered" evidence="2">
    <location>
        <begin position="178"/>
        <end position="257"/>
    </location>
</feature>
<dbReference type="PANTHER" id="PTHR47820">
    <property type="entry name" value="BNAC05G24000D PROTEIN"/>
    <property type="match status" value="1"/>
</dbReference>
<feature type="compositionally biased region" description="Basic and acidic residues" evidence="2">
    <location>
        <begin position="661"/>
        <end position="685"/>
    </location>
</feature>
<dbReference type="InterPro" id="IPR001841">
    <property type="entry name" value="Znf_RING"/>
</dbReference>
<accession>A0AAN9MT94</accession>